<dbReference type="PANTHER" id="PTHR21600:SF44">
    <property type="entry name" value="RIBOSOMAL LARGE SUBUNIT PSEUDOURIDINE SYNTHASE D"/>
    <property type="match status" value="1"/>
</dbReference>
<dbReference type="PROSITE" id="PS50889">
    <property type="entry name" value="S4"/>
    <property type="match status" value="1"/>
</dbReference>
<comment type="catalytic activity">
    <reaction evidence="8">
        <text>a uridine in RNA = a pseudouridine in RNA</text>
        <dbReference type="Rhea" id="RHEA:48348"/>
        <dbReference type="Rhea" id="RHEA-COMP:12068"/>
        <dbReference type="Rhea" id="RHEA-COMP:12069"/>
        <dbReference type="ChEBI" id="CHEBI:65314"/>
        <dbReference type="ChEBI" id="CHEBI:65315"/>
    </reaction>
</comment>
<dbReference type="PANTHER" id="PTHR21600">
    <property type="entry name" value="MITOCHONDRIAL RNA PSEUDOURIDINE SYNTHASE"/>
    <property type="match status" value="1"/>
</dbReference>
<evidence type="ECO:0000256" key="1">
    <source>
        <dbReference type="ARBA" id="ARBA00010876"/>
    </source>
</evidence>
<dbReference type="Proteomes" id="UP000672602">
    <property type="component" value="Unassembled WGS sequence"/>
</dbReference>
<feature type="region of interest" description="Disordered" evidence="9">
    <location>
        <begin position="34"/>
        <end position="54"/>
    </location>
</feature>
<evidence type="ECO:0000256" key="7">
    <source>
        <dbReference type="PROSITE-ProRule" id="PRU00182"/>
    </source>
</evidence>
<dbReference type="PROSITE" id="PS01129">
    <property type="entry name" value="PSI_RLU"/>
    <property type="match status" value="1"/>
</dbReference>
<accession>A0A8J7S4D4</accession>
<comment type="caution">
    <text evidence="11">The sequence shown here is derived from an EMBL/GenBank/DDBJ whole genome shotgun (WGS) entry which is preliminary data.</text>
</comment>
<dbReference type="InterPro" id="IPR006145">
    <property type="entry name" value="PsdUridine_synth_RsuA/RluA"/>
</dbReference>
<comment type="function">
    <text evidence="5">Responsible for synthesis of pseudouridine from uracil at positions 1911, 1915 and 1917 in 23S ribosomal RNA.</text>
</comment>
<dbReference type="CDD" id="cd02869">
    <property type="entry name" value="PseudoU_synth_RluA_like"/>
    <property type="match status" value="1"/>
</dbReference>
<dbReference type="GO" id="GO:0000455">
    <property type="term" value="P:enzyme-directed rRNA pseudouridine synthesis"/>
    <property type="evidence" value="ECO:0007669"/>
    <property type="project" value="UniProtKB-ARBA"/>
</dbReference>
<dbReference type="SUPFAM" id="SSF55174">
    <property type="entry name" value="Alpha-L RNA-binding motif"/>
    <property type="match status" value="1"/>
</dbReference>
<evidence type="ECO:0000313" key="12">
    <source>
        <dbReference type="Proteomes" id="UP000672602"/>
    </source>
</evidence>
<keyword evidence="3 8" id="KW-0413">Isomerase</keyword>
<name>A0A8J7S4D4_9PROT</name>
<dbReference type="Gene3D" id="3.30.2350.10">
    <property type="entry name" value="Pseudouridine synthase"/>
    <property type="match status" value="1"/>
</dbReference>
<dbReference type="AlphaFoldDB" id="A0A8J7S4D4"/>
<dbReference type="EC" id="5.4.99.-" evidence="8"/>
<dbReference type="InterPro" id="IPR002942">
    <property type="entry name" value="S4_RNA-bd"/>
</dbReference>
<evidence type="ECO:0000313" key="11">
    <source>
        <dbReference type="EMBL" id="MBP5856509.1"/>
    </source>
</evidence>
<evidence type="ECO:0000259" key="10">
    <source>
        <dbReference type="SMART" id="SM00363"/>
    </source>
</evidence>
<evidence type="ECO:0000256" key="3">
    <source>
        <dbReference type="ARBA" id="ARBA00023235"/>
    </source>
</evidence>
<dbReference type="RefSeq" id="WP_210681076.1">
    <property type="nucleotide sequence ID" value="NZ_JAGMWN010000002.1"/>
</dbReference>
<comment type="catalytic activity">
    <reaction evidence="4">
        <text>uridine(1911/1915/1917) in 23S rRNA = pseudouridine(1911/1915/1917) in 23S rRNA</text>
        <dbReference type="Rhea" id="RHEA:42524"/>
        <dbReference type="Rhea" id="RHEA-COMP:10097"/>
        <dbReference type="Rhea" id="RHEA-COMP:10098"/>
        <dbReference type="ChEBI" id="CHEBI:65314"/>
        <dbReference type="ChEBI" id="CHEBI:65315"/>
        <dbReference type="EC" id="5.4.99.23"/>
    </reaction>
</comment>
<evidence type="ECO:0000256" key="9">
    <source>
        <dbReference type="SAM" id="MobiDB-lite"/>
    </source>
</evidence>
<dbReference type="InterPro" id="IPR006224">
    <property type="entry name" value="PsdUridine_synth_RluA-like_CS"/>
</dbReference>
<dbReference type="Gene3D" id="3.10.290.10">
    <property type="entry name" value="RNA-binding S4 domain"/>
    <property type="match status" value="1"/>
</dbReference>
<evidence type="ECO:0000256" key="5">
    <source>
        <dbReference type="ARBA" id="ARBA00056072"/>
    </source>
</evidence>
<dbReference type="Pfam" id="PF01479">
    <property type="entry name" value="S4"/>
    <property type="match status" value="1"/>
</dbReference>
<dbReference type="CDD" id="cd00165">
    <property type="entry name" value="S4"/>
    <property type="match status" value="1"/>
</dbReference>
<protein>
    <recommendedName>
        <fullName evidence="8">Pseudouridine synthase</fullName>
        <ecNumber evidence="8">5.4.99.-</ecNumber>
    </recommendedName>
</protein>
<dbReference type="SUPFAM" id="SSF55120">
    <property type="entry name" value="Pseudouridine synthase"/>
    <property type="match status" value="1"/>
</dbReference>
<gene>
    <name evidence="11" type="ORF">KAJ83_05780</name>
</gene>
<dbReference type="InterPro" id="IPR020103">
    <property type="entry name" value="PsdUridine_synth_cat_dom_sf"/>
</dbReference>
<dbReference type="InterPro" id="IPR006225">
    <property type="entry name" value="PsdUridine_synth_RluC/D"/>
</dbReference>
<keyword evidence="2 7" id="KW-0694">RNA-binding</keyword>
<dbReference type="GO" id="GO:0160140">
    <property type="term" value="F:23S rRNA pseudouridine(1911/1915/1917) synthase activity"/>
    <property type="evidence" value="ECO:0007669"/>
    <property type="project" value="UniProtKB-EC"/>
</dbReference>
<feature type="domain" description="RNA-binding S4" evidence="10">
    <location>
        <begin position="55"/>
        <end position="113"/>
    </location>
</feature>
<dbReference type="NCBIfam" id="TIGR00005">
    <property type="entry name" value="rluA_subfam"/>
    <property type="match status" value="1"/>
</dbReference>
<evidence type="ECO:0000256" key="8">
    <source>
        <dbReference type="RuleBase" id="RU362028"/>
    </source>
</evidence>
<evidence type="ECO:0000256" key="2">
    <source>
        <dbReference type="ARBA" id="ARBA00022884"/>
    </source>
</evidence>
<dbReference type="EMBL" id="JAGMWN010000002">
    <property type="protein sequence ID" value="MBP5856509.1"/>
    <property type="molecule type" value="Genomic_DNA"/>
</dbReference>
<dbReference type="InterPro" id="IPR050188">
    <property type="entry name" value="RluA_PseudoU_synthase"/>
</dbReference>
<dbReference type="InterPro" id="IPR036986">
    <property type="entry name" value="S4_RNA-bd_sf"/>
</dbReference>
<feature type="active site" evidence="6">
    <location>
        <position position="180"/>
    </location>
</feature>
<dbReference type="SMART" id="SM00363">
    <property type="entry name" value="S4"/>
    <property type="match status" value="1"/>
</dbReference>
<dbReference type="GO" id="GO:0003723">
    <property type="term" value="F:RNA binding"/>
    <property type="evidence" value="ECO:0007669"/>
    <property type="project" value="UniProtKB-KW"/>
</dbReference>
<dbReference type="FunFam" id="3.30.2350.10:FF:000006">
    <property type="entry name" value="Pseudouridine synthase"/>
    <property type="match status" value="1"/>
</dbReference>
<dbReference type="Pfam" id="PF00849">
    <property type="entry name" value="PseudoU_synth_2"/>
    <property type="match status" value="1"/>
</dbReference>
<proteinExistence type="inferred from homology"/>
<organism evidence="11 12">
    <name type="scientific">Marivibrio halodurans</name>
    <dbReference type="NCBI Taxonomy" id="2039722"/>
    <lineage>
        <taxon>Bacteria</taxon>
        <taxon>Pseudomonadati</taxon>
        <taxon>Pseudomonadota</taxon>
        <taxon>Alphaproteobacteria</taxon>
        <taxon>Rhodospirillales</taxon>
        <taxon>Rhodospirillaceae</taxon>
        <taxon>Marivibrio</taxon>
    </lineage>
</organism>
<comment type="similarity">
    <text evidence="1 8">Belongs to the pseudouridine synthase RluA family.</text>
</comment>
<reference evidence="11" key="1">
    <citation type="submission" date="2021-04" db="EMBL/GenBank/DDBJ databases">
        <authorList>
            <person name="Zhang D.-C."/>
        </authorList>
    </citation>
    <scope>NUCLEOTIDE SEQUENCE</scope>
    <source>
        <strain evidence="11">CGMCC 1.15697</strain>
    </source>
</reference>
<sequence>MNTDHADTDHADADDPPLPVERIALTVGAAASTGVAAPGTAPGTAIGPAPGTDGTRCDRWLADALPEMSRSRIKALMLDGMVTINGETVKEPKTPVKPGARITIDVPPPEPATPRPQAIALTILHEDDNLIVIDKPAGLAVHPAPGSPDGTLVNALLAHCADTLSGIGGVARPGIVHRLDKETSGLIVCAKTDRAHAELSRQFAEHSAGRRYIAVCWGTPSPSEGTIDAPIGRDPRERKRMAVVSGGGKRAVTHYRVEKRLGLGASRIACRLETGRTHQIRVHLTHIGHPLIGDPVYGRATTARRGRLSPRGRDAAETFARQALHAAELSFDHPEDGRRMTFECPLPGDMAALIEALEAPTV</sequence>
<evidence type="ECO:0000256" key="4">
    <source>
        <dbReference type="ARBA" id="ARBA00036882"/>
    </source>
</evidence>
<keyword evidence="12" id="KW-1185">Reference proteome</keyword>
<evidence type="ECO:0000256" key="6">
    <source>
        <dbReference type="PIRSR" id="PIRSR606225-1"/>
    </source>
</evidence>